<organism evidence="1 2">
    <name type="scientific">Campylobacter concisus</name>
    <dbReference type="NCBI Taxonomy" id="199"/>
    <lineage>
        <taxon>Bacteria</taxon>
        <taxon>Pseudomonadati</taxon>
        <taxon>Campylobacterota</taxon>
        <taxon>Epsilonproteobacteria</taxon>
        <taxon>Campylobacterales</taxon>
        <taxon>Campylobacteraceae</taxon>
        <taxon>Campylobacter</taxon>
    </lineage>
</organism>
<evidence type="ECO:0000313" key="2">
    <source>
        <dbReference type="Proteomes" id="UP000824019"/>
    </source>
</evidence>
<dbReference type="EMBL" id="JAHAKR010000242">
    <property type="protein sequence ID" value="MBS5830301.1"/>
    <property type="molecule type" value="Genomic_DNA"/>
</dbReference>
<comment type="caution">
    <text evidence="1">The sequence shown here is derived from an EMBL/GenBank/DDBJ whole genome shotgun (WGS) entry which is preliminary data.</text>
</comment>
<accession>A0A9E1FB26</accession>
<name>A0A9E1FB26_9BACT</name>
<protein>
    <submittedName>
        <fullName evidence="1">Uncharacterized protein</fullName>
    </submittedName>
</protein>
<gene>
    <name evidence="1" type="ORF">KIC69_05690</name>
</gene>
<dbReference type="AlphaFoldDB" id="A0A9E1FB26"/>
<reference evidence="1" key="1">
    <citation type="submission" date="2021-02" db="EMBL/GenBank/DDBJ databases">
        <title>Infant gut strain persistence is associated with maternal origin, phylogeny, and functional potential including surface adhesion and iron acquisition.</title>
        <authorList>
            <person name="Lou Y.C."/>
        </authorList>
    </citation>
    <scope>NUCLEOTIDE SEQUENCE</scope>
    <source>
        <strain evidence="1">L3_101_000G1_dasL3_101_000G1_concoct_7_sub</strain>
    </source>
</reference>
<dbReference type="Proteomes" id="UP000824019">
    <property type="component" value="Unassembled WGS sequence"/>
</dbReference>
<evidence type="ECO:0000313" key="1">
    <source>
        <dbReference type="EMBL" id="MBS5830301.1"/>
    </source>
</evidence>
<proteinExistence type="predicted"/>
<sequence length="67" mass="7625">MRTITVAQLKALLSSMYEDDATIEFVFKEPVVEIGYKEFSGGRNIRLMLDDIKGNKEKSIIKIMLSV</sequence>